<dbReference type="PROSITE" id="PS51257">
    <property type="entry name" value="PROKAR_LIPOPROTEIN"/>
    <property type="match status" value="1"/>
</dbReference>
<dbReference type="Proteomes" id="UP000032568">
    <property type="component" value="Chromosome pTact"/>
</dbReference>
<gene>
    <name evidence="2" type="ORF">SG35_029145</name>
</gene>
<name>A0AAE9YZH6_9GAMM</name>
<evidence type="ECO:0000313" key="2">
    <source>
        <dbReference type="EMBL" id="WDE02477.1"/>
    </source>
</evidence>
<evidence type="ECO:0008006" key="4">
    <source>
        <dbReference type="Google" id="ProtNLM"/>
    </source>
</evidence>
<proteinExistence type="predicted"/>
<dbReference type="RefSeq" id="WP_044833779.1">
    <property type="nucleotide sequence ID" value="NZ_CP059736.1"/>
</dbReference>
<dbReference type="KEGG" id="tact:SG35_029145"/>
<evidence type="ECO:0000313" key="3">
    <source>
        <dbReference type="Proteomes" id="UP000032568"/>
    </source>
</evidence>
<organism evidence="2 3">
    <name type="scientific">Thalassomonas actiniarum</name>
    <dbReference type="NCBI Taxonomy" id="485447"/>
    <lineage>
        <taxon>Bacteria</taxon>
        <taxon>Pseudomonadati</taxon>
        <taxon>Pseudomonadota</taxon>
        <taxon>Gammaproteobacteria</taxon>
        <taxon>Alteromonadales</taxon>
        <taxon>Colwelliaceae</taxon>
        <taxon>Thalassomonas</taxon>
    </lineage>
</organism>
<feature type="chain" id="PRO_5041987922" description="DUF5625 domain-containing protein" evidence="1">
    <location>
        <begin position="21"/>
        <end position="174"/>
    </location>
</feature>
<dbReference type="EMBL" id="CP059736">
    <property type="protein sequence ID" value="WDE02477.1"/>
    <property type="molecule type" value="Genomic_DNA"/>
</dbReference>
<reference evidence="2 3" key="2">
    <citation type="journal article" date="2022" name="Mar. Drugs">
        <title>Bioassay-Guided Fractionation Leads to the Detection of Cholic Acid Generated by the Rare Thalassomonas sp.</title>
        <authorList>
            <person name="Pheiffer F."/>
            <person name="Schneider Y.K."/>
            <person name="Hansen E.H."/>
            <person name="Andersen J.H."/>
            <person name="Isaksson J."/>
            <person name="Busche T."/>
            <person name="R C."/>
            <person name="Kalinowski J."/>
            <person name="Zyl L.V."/>
            <person name="Trindade M."/>
        </authorList>
    </citation>
    <scope>NUCLEOTIDE SEQUENCE [LARGE SCALE GENOMIC DNA]</scope>
    <source>
        <strain evidence="2 3">A5K-106</strain>
    </source>
</reference>
<feature type="signal peptide" evidence="1">
    <location>
        <begin position="1"/>
        <end position="20"/>
    </location>
</feature>
<dbReference type="AlphaFoldDB" id="A0AAE9YZH6"/>
<accession>A0AAE9YZH6</accession>
<reference evidence="2 3" key="1">
    <citation type="journal article" date="2015" name="Genome Announc.">
        <title>Draft Genome Sequences of Marine Isolates of Thalassomonas viridans and Thalassomonas actiniarum.</title>
        <authorList>
            <person name="Olonade I."/>
            <person name="van Zyl L.J."/>
            <person name="Trindade M."/>
        </authorList>
    </citation>
    <scope>NUCLEOTIDE SEQUENCE [LARGE SCALE GENOMIC DNA]</scope>
    <source>
        <strain evidence="2 3">A5K-106</strain>
    </source>
</reference>
<keyword evidence="1" id="KW-0732">Signal</keyword>
<keyword evidence="3" id="KW-1185">Reference proteome</keyword>
<evidence type="ECO:0000256" key="1">
    <source>
        <dbReference type="SAM" id="SignalP"/>
    </source>
</evidence>
<protein>
    <recommendedName>
        <fullName evidence="4">DUF5625 domain-containing protein</fullName>
    </recommendedName>
</protein>
<sequence>MMFKQKLVLSLAFLFLSACASSTKNIKVGQGLETNQGIVVTKIHSNWDGYNNPLLADLEFIFSQKEGKKKGYKFVLTKADDLKVVALPAGDYQWFRILFGNYYMELEGGFTIKSNEITYIGDIYSQLNLGMFSMSGETRVTDESAQIKNDLQAHFPKLLEIHKITTDLTLLKQM</sequence>